<dbReference type="Proteomes" id="UP000623172">
    <property type="component" value="Unassembled WGS sequence"/>
</dbReference>
<dbReference type="Gene3D" id="3.10.290.10">
    <property type="entry name" value="RNA-binding S4 domain"/>
    <property type="match status" value="1"/>
</dbReference>
<keyword evidence="4" id="KW-1185">Reference proteome</keyword>
<evidence type="ECO:0000313" key="4">
    <source>
        <dbReference type="Proteomes" id="UP000623172"/>
    </source>
</evidence>
<dbReference type="InterPro" id="IPR002942">
    <property type="entry name" value="S4_RNA-bd"/>
</dbReference>
<dbReference type="GO" id="GO:0003723">
    <property type="term" value="F:RNA binding"/>
    <property type="evidence" value="ECO:0007669"/>
    <property type="project" value="UniProtKB-KW"/>
</dbReference>
<organism evidence="3 4">
    <name type="scientific">Gehongia tenuis</name>
    <dbReference type="NCBI Taxonomy" id="2763655"/>
    <lineage>
        <taxon>Bacteria</taxon>
        <taxon>Bacillati</taxon>
        <taxon>Bacillota</taxon>
        <taxon>Clostridia</taxon>
        <taxon>Christensenellales</taxon>
        <taxon>Christensenellaceae</taxon>
        <taxon>Gehongia</taxon>
    </lineage>
</organism>
<dbReference type="Pfam" id="PF01479">
    <property type="entry name" value="S4"/>
    <property type="match status" value="1"/>
</dbReference>
<evidence type="ECO:0000259" key="2">
    <source>
        <dbReference type="SMART" id="SM00363"/>
    </source>
</evidence>
<evidence type="ECO:0000313" key="3">
    <source>
        <dbReference type="EMBL" id="MBC8532183.1"/>
    </source>
</evidence>
<dbReference type="PROSITE" id="PS50889">
    <property type="entry name" value="S4"/>
    <property type="match status" value="1"/>
</dbReference>
<comment type="caution">
    <text evidence="3">The sequence shown here is derived from an EMBL/GenBank/DDBJ whole genome shotgun (WGS) entry which is preliminary data.</text>
</comment>
<dbReference type="SUPFAM" id="SSF55174">
    <property type="entry name" value="Alpha-L RNA-binding motif"/>
    <property type="match status" value="1"/>
</dbReference>
<evidence type="ECO:0000256" key="1">
    <source>
        <dbReference type="PROSITE-ProRule" id="PRU00182"/>
    </source>
</evidence>
<dbReference type="InterPro" id="IPR036986">
    <property type="entry name" value="S4_RNA-bd_sf"/>
</dbReference>
<feature type="domain" description="RNA-binding S4" evidence="2">
    <location>
        <begin position="117"/>
        <end position="174"/>
    </location>
</feature>
<name>A0A926D6B3_9FIRM</name>
<dbReference type="PANTHER" id="PTHR13633">
    <property type="entry name" value="MITOCHONDRIAL TRANSCRIPTION RESCUE FACTOR 1"/>
    <property type="match status" value="1"/>
</dbReference>
<keyword evidence="1" id="KW-0694">RNA-binding</keyword>
<dbReference type="CDD" id="cd00165">
    <property type="entry name" value="S4"/>
    <property type="match status" value="1"/>
</dbReference>
<dbReference type="Pfam" id="PF17774">
    <property type="entry name" value="YlmH_RBD"/>
    <property type="match status" value="1"/>
</dbReference>
<dbReference type="PANTHER" id="PTHR13633:SF3">
    <property type="entry name" value="MITOCHONDRIAL TRANSCRIPTION RESCUE FACTOR 1"/>
    <property type="match status" value="1"/>
</dbReference>
<accession>A0A926D6B3</accession>
<gene>
    <name evidence="3" type="ORF">H8696_10040</name>
</gene>
<reference evidence="3" key="1">
    <citation type="submission" date="2020-08" db="EMBL/GenBank/DDBJ databases">
        <title>Genome public.</title>
        <authorList>
            <person name="Liu C."/>
            <person name="Sun Q."/>
        </authorList>
    </citation>
    <scope>NUCLEOTIDE SEQUENCE</scope>
    <source>
        <strain evidence="3">NSJ-53</strain>
    </source>
</reference>
<dbReference type="SMART" id="SM00363">
    <property type="entry name" value="S4"/>
    <property type="match status" value="1"/>
</dbReference>
<dbReference type="AlphaFoldDB" id="A0A926D6B3"/>
<sequence>MPWAERKIMVLTRQGETDASDYLAALEISWNSRFGSAGHRDILGSLMGLGIVRESLGDIAVEKERAVVFMLPDMAKYVEGQLDRVGRTSVRVRALSLDGLNLEEPALDQQVITAASLRLDALLSAALKSSRSKIAAMIASGQIKVNHEPVYRSDIRLTEDDLLSIRGWGRIRIHEVCGETKKDRMRVVIDRYRKRE</sequence>
<dbReference type="InterPro" id="IPR012677">
    <property type="entry name" value="Nucleotide-bd_a/b_plait_sf"/>
</dbReference>
<protein>
    <submittedName>
        <fullName evidence="3">Photosystem II S4 domain protein</fullName>
    </submittedName>
</protein>
<proteinExistence type="predicted"/>
<dbReference type="RefSeq" id="WP_249317299.1">
    <property type="nucleotide sequence ID" value="NZ_JACRSR010000005.1"/>
</dbReference>
<dbReference type="EMBL" id="JACRSR010000005">
    <property type="protein sequence ID" value="MBC8532183.1"/>
    <property type="molecule type" value="Genomic_DNA"/>
</dbReference>
<dbReference type="InterPro" id="IPR040591">
    <property type="entry name" value="RqcP2_RBD"/>
</dbReference>
<dbReference type="Gene3D" id="3.30.70.330">
    <property type="match status" value="1"/>
</dbReference>